<evidence type="ECO:0000256" key="4">
    <source>
        <dbReference type="ARBA" id="ARBA00022679"/>
    </source>
</evidence>
<reference evidence="10 11" key="1">
    <citation type="submission" date="2015-06" db="EMBL/GenBank/DDBJ databases">
        <title>Survival trade-offs in plant roots during colonization by closely related pathogenic and mutualistic fungi.</title>
        <authorList>
            <person name="Hacquard S."/>
            <person name="Kracher B."/>
            <person name="Hiruma K."/>
            <person name="Weinman A."/>
            <person name="Muench P."/>
            <person name="Garrido Oter R."/>
            <person name="Ver Loren van Themaat E."/>
            <person name="Dallerey J.-F."/>
            <person name="Damm U."/>
            <person name="Henrissat B."/>
            <person name="Lespinet O."/>
            <person name="Thon M."/>
            <person name="Kemen E."/>
            <person name="McHardy A.C."/>
            <person name="Schulze-Lefert P."/>
            <person name="O'Connell R.J."/>
        </authorList>
    </citation>
    <scope>NUCLEOTIDE SEQUENCE [LARGE SCALE GENOMIC DNA]</scope>
    <source>
        <strain evidence="10 11">MAFF 238704</strain>
    </source>
</reference>
<keyword evidence="11" id="KW-1185">Reference proteome</keyword>
<comment type="pathway">
    <text evidence="2">Protein modification; protein glycosylation.</text>
</comment>
<name>A0A161WNE3_COLIC</name>
<comment type="similarity">
    <text evidence="3">Belongs to the MNN1/MNT family.</text>
</comment>
<comment type="caution">
    <text evidence="10">The sequence shown here is derived from an EMBL/GenBank/DDBJ whole genome shotgun (WGS) entry which is preliminary data.</text>
</comment>
<sequence>MSFQKSFFTPSFAGRPGRFIPKGRLATLHLKSDLLREYWERLHTELVAQDPHVPPIKTSRHIVDPDIEQKTLNNDTQRLELVEMTEGDREKMRSHHAAFVHALGTLSRDLPMWKGTRGVVIPAGGGYLGIALTSVLMLYRSGSKLPVHVFVDTYAERDPYICDSAFPRLGAECLVFEDLLGSSIADMKHFQFKALALLCSPFEQVLFLDSDAWPIRAPDHLFDTVPFTSHGLITWPDFWQSTTSPTYYQIAGVEPPRMTTRLSSEAGILLYNKATHAKCLLLATYYNWYGPNYYYTLFSQGAIGEGDKETFAHAAMATGQSFWDVRAPVSVFGRWINGSYETSGMKQADPEEDYHLYSDTPNVDHALQSPEDNKKRTAKTLFIHHNLFKVNMATIGKEDDNVFRLDSNGQQTRLWGLEEKLMNDSGDIERAMWDVVLAANCRVSFLSECGRLRRWYDAVFTDSLPLVSH</sequence>
<keyword evidence="7" id="KW-1133">Transmembrane helix</keyword>
<comment type="subcellular location">
    <subcellularLocation>
        <location evidence="1">Golgi apparatus membrane</location>
        <topology evidence="1">Single-pass type II membrane protein</topology>
    </subcellularLocation>
</comment>
<keyword evidence="8" id="KW-0333">Golgi apparatus</keyword>
<proteinExistence type="inferred from homology"/>
<dbReference type="GO" id="GO:0000026">
    <property type="term" value="F:alpha-1,2-mannosyltransferase activity"/>
    <property type="evidence" value="ECO:0007669"/>
    <property type="project" value="TreeGrafter"/>
</dbReference>
<keyword evidence="10" id="KW-0328">Glycosyltransferase</keyword>
<dbReference type="GO" id="GO:0000139">
    <property type="term" value="C:Golgi membrane"/>
    <property type="evidence" value="ECO:0007669"/>
    <property type="project" value="UniProtKB-SubCell"/>
</dbReference>
<evidence type="ECO:0000256" key="6">
    <source>
        <dbReference type="ARBA" id="ARBA00022968"/>
    </source>
</evidence>
<dbReference type="SUPFAM" id="SSF53448">
    <property type="entry name" value="Nucleotide-diphospho-sugar transferases"/>
    <property type="match status" value="1"/>
</dbReference>
<keyword evidence="5" id="KW-0812">Transmembrane</keyword>
<gene>
    <name evidence="10" type="ORF">CI238_12892</name>
</gene>
<dbReference type="InterPro" id="IPR022751">
    <property type="entry name" value="Alpha_mannosyltransferase"/>
</dbReference>
<evidence type="ECO:0000256" key="7">
    <source>
        <dbReference type="ARBA" id="ARBA00022989"/>
    </source>
</evidence>
<keyword evidence="6" id="KW-0735">Signal-anchor</keyword>
<dbReference type="Pfam" id="PF11051">
    <property type="entry name" value="Mannosyl_trans3"/>
    <property type="match status" value="2"/>
</dbReference>
<evidence type="ECO:0000256" key="1">
    <source>
        <dbReference type="ARBA" id="ARBA00004323"/>
    </source>
</evidence>
<organism evidence="10 11">
    <name type="scientific">Colletotrichum incanum</name>
    <name type="common">Soybean anthracnose fungus</name>
    <dbReference type="NCBI Taxonomy" id="1573173"/>
    <lineage>
        <taxon>Eukaryota</taxon>
        <taxon>Fungi</taxon>
        <taxon>Dikarya</taxon>
        <taxon>Ascomycota</taxon>
        <taxon>Pezizomycotina</taxon>
        <taxon>Sordariomycetes</taxon>
        <taxon>Hypocreomycetidae</taxon>
        <taxon>Glomerellales</taxon>
        <taxon>Glomerellaceae</taxon>
        <taxon>Colletotrichum</taxon>
        <taxon>Colletotrichum spaethianum species complex</taxon>
    </lineage>
</organism>
<evidence type="ECO:0000256" key="9">
    <source>
        <dbReference type="ARBA" id="ARBA00023136"/>
    </source>
</evidence>
<dbReference type="PANTHER" id="PTHR31646">
    <property type="entry name" value="ALPHA-1,2-MANNOSYLTRANSFERASE MNN2"/>
    <property type="match status" value="1"/>
</dbReference>
<dbReference type="Proteomes" id="UP000076584">
    <property type="component" value="Unassembled WGS sequence"/>
</dbReference>
<evidence type="ECO:0000256" key="3">
    <source>
        <dbReference type="ARBA" id="ARBA00009105"/>
    </source>
</evidence>
<dbReference type="PANTHER" id="PTHR31646:SF1">
    <property type="entry name" value="ALPHA-1,2-MANNOSYLTRANSFERASE MNN2"/>
    <property type="match status" value="1"/>
</dbReference>
<dbReference type="InterPro" id="IPR029044">
    <property type="entry name" value="Nucleotide-diphossugar_trans"/>
</dbReference>
<protein>
    <submittedName>
        <fullName evidence="10">Alpha--mannosyltransferase</fullName>
    </submittedName>
</protein>
<evidence type="ECO:0000313" key="11">
    <source>
        <dbReference type="Proteomes" id="UP000076584"/>
    </source>
</evidence>
<dbReference type="AlphaFoldDB" id="A0A161WNE3"/>
<keyword evidence="9" id="KW-0472">Membrane</keyword>
<dbReference type="GO" id="GO:0046354">
    <property type="term" value="P:mannan biosynthetic process"/>
    <property type="evidence" value="ECO:0007669"/>
    <property type="project" value="TreeGrafter"/>
</dbReference>
<dbReference type="EMBL" id="LFIW01000112">
    <property type="protein sequence ID" value="KZL87988.1"/>
    <property type="molecule type" value="Genomic_DNA"/>
</dbReference>
<evidence type="ECO:0000256" key="8">
    <source>
        <dbReference type="ARBA" id="ARBA00023034"/>
    </source>
</evidence>
<evidence type="ECO:0000256" key="2">
    <source>
        <dbReference type="ARBA" id="ARBA00004922"/>
    </source>
</evidence>
<evidence type="ECO:0000313" key="10">
    <source>
        <dbReference type="EMBL" id="KZL87988.1"/>
    </source>
</evidence>
<dbReference type="STRING" id="1573173.A0A161WNE3"/>
<evidence type="ECO:0000256" key="5">
    <source>
        <dbReference type="ARBA" id="ARBA00022692"/>
    </source>
</evidence>
<accession>A0A161WNE3</accession>
<keyword evidence="4 10" id="KW-0808">Transferase</keyword>